<dbReference type="Proteomes" id="UP001278500">
    <property type="component" value="Unassembled WGS sequence"/>
</dbReference>
<feature type="compositionally biased region" description="Basic and acidic residues" evidence="1">
    <location>
        <begin position="684"/>
        <end position="695"/>
    </location>
</feature>
<sequence>MDQTSSKKSDTMDKTRGTLKKSILAIDLGSTALRAAFVECEAPYNYIPIQNRNAQANQDAGAPVSGMGDFPVTCCPLDPNDPFARIGADAASEPGHVSAKYLMYILANVDDSVLADYPLPADLMTLKEDAQLREDCRTILAVLFGRLRERVDEYTKRRDLYFDEIILTIPSQWDATFEAIYESIVKEAFAYESKDGEKIEKNVHFCGEADALARYIILHEEKELDDWEVVLFLDFGGHSMSFATMELKRTKNTGGSDNSNMTFLDLDSGGCAGGSEMWSHQVGQLISEKLRETGVADANERKKFKLLSYFNSKKIGLMDQIREGGVLPLVCWDEHATLTTINLSHEEIKRCFDTALERPVAMAKEQLRKLKGYSGDKKIGVVVAGGTLKSNTAREAVFADCDIPENRIKYTTEIDVTWLSSCNCHGAALAHAKKMTVAQFFEQGAVIALQQKGPERNAEWEGFAYLLVGNDKKYVASVYNRKTGAEFKLVCNPNYAQKVTADKNEQDNAGEAGTSAGSVTNAPDNSDSDPNTNFIIPIEECYDLWPLGPQLAGRVIIEASLTSPSGTASSERTLHISISRKSQRAGPGDKVIDLPLFLDPGHNAVHVDVDALGPEASNQQAALRQREEEEAKPEHATTEAPSEQGSGVRPSSSNKSATAKASRTKRKRKDTNAAPAQPSKRLRTRADLGSDHEFQQIDYYAPPVQRKRKATAPASSTATKKARIATPAPQPNTHQIPGNQSDEDLQGQLQEQLSRESNAAQDDEQIEEQPQECSHTQEVPQHNDEDTHVHIDDQLDNELDKNHEPAATASGNHTQPPPPPLSPERSSSNNLNVNGNNNNNLNGNNNNNLNGNTSSSTRTRTAANARGATATRTRSHTPAHADRPATTYTNGRFAPRSSPPKRHRTEPLPEQRGQPQPRRSTRQQKGKSPVVASPAATRQQQQQQQQQQPQKGQEDPQPGPQHAPRPEQEARPQAGPSQAQAQAQNEADDTTPPATAADPNTLQQVATTVLAYVATHPHLPPRPTRIRQPAPEGNREDEGVILDSITVNPDPDDPQADQVNVDEDDQVDDDDKEDDDEDENDGDGGDDGDGDDDGDDDGNGPGLPDLANGEGAQGKSSSSVQNLRGESSGSGSGSRSGSANGRGHEDEAEEGSVGEEVTLRGPVPFSRLPRFQARASASPQAQGQARGERGNRVNAAERNKENQRQQTTGAGTGEESRPRPSREEKGKGKEVVKPAPKPAPTSTPTLALRAFYGQTSSAAASSSSSASAIPNTAPPSKPKGKAKAKAKGAEILAPLSRTALAALIESTGPTGPTGSTAPTAPPPIPPRPKPTDKGKGKDDVVVQTTPIPLPRYASASRAGRGVDGDGTEVEGGREQVVDVDGDEDSVEYGSRVLRSGIRGDNNSKGKGKEREEVNQTAGESSRTGGSNANTPLTRKRARIGIEDLLSSPLQRQPQPQEEDDSSPARKRQRTGGGGAGGKGGESSNAKKKRKRS</sequence>
<name>A0AAE0JAE3_9PEZI</name>
<feature type="compositionally biased region" description="Low complexity" evidence="1">
    <location>
        <begin position="1443"/>
        <end position="1455"/>
    </location>
</feature>
<feature type="compositionally biased region" description="Basic and acidic residues" evidence="1">
    <location>
        <begin position="1329"/>
        <end position="1340"/>
    </location>
</feature>
<feature type="compositionally biased region" description="Basic and acidic residues" evidence="1">
    <location>
        <begin position="1214"/>
        <end position="1232"/>
    </location>
</feature>
<feature type="compositionally biased region" description="Basic and acidic residues" evidence="1">
    <location>
        <begin position="624"/>
        <end position="637"/>
    </location>
</feature>
<feature type="compositionally biased region" description="Polar residues" evidence="1">
    <location>
        <begin position="1414"/>
        <end position="1432"/>
    </location>
</feature>
<dbReference type="SUPFAM" id="SSF53067">
    <property type="entry name" value="Actin-like ATPase domain"/>
    <property type="match status" value="1"/>
</dbReference>
<feature type="region of interest" description="Disordered" evidence="1">
    <location>
        <begin position="617"/>
        <end position="783"/>
    </location>
</feature>
<evidence type="ECO:0000256" key="1">
    <source>
        <dbReference type="SAM" id="MobiDB-lite"/>
    </source>
</evidence>
<comment type="caution">
    <text evidence="2">The sequence shown here is derived from an EMBL/GenBank/DDBJ whole genome shotgun (WGS) entry which is preliminary data.</text>
</comment>
<feature type="region of interest" description="Disordered" evidence="1">
    <location>
        <begin position="1302"/>
        <end position="1492"/>
    </location>
</feature>
<feature type="compositionally biased region" description="Low complexity" evidence="1">
    <location>
        <begin position="1307"/>
        <end position="1318"/>
    </location>
</feature>
<proteinExistence type="predicted"/>
<feature type="compositionally biased region" description="Low complexity" evidence="1">
    <location>
        <begin position="939"/>
        <end position="951"/>
    </location>
</feature>
<feature type="compositionally biased region" description="Pro residues" evidence="1">
    <location>
        <begin position="1319"/>
        <end position="1328"/>
    </location>
</feature>
<evidence type="ECO:0000313" key="2">
    <source>
        <dbReference type="EMBL" id="KAK3340343.1"/>
    </source>
</evidence>
<feature type="compositionally biased region" description="Acidic residues" evidence="1">
    <location>
        <begin position="1050"/>
        <end position="1098"/>
    </location>
</feature>
<feature type="compositionally biased region" description="Low complexity" evidence="1">
    <location>
        <begin position="1256"/>
        <end position="1268"/>
    </location>
</feature>
<feature type="compositionally biased region" description="Basic and acidic residues" evidence="1">
    <location>
        <begin position="1186"/>
        <end position="1203"/>
    </location>
</feature>
<dbReference type="GeneID" id="87867865"/>
<feature type="compositionally biased region" description="Low complexity" evidence="1">
    <location>
        <begin position="971"/>
        <end position="999"/>
    </location>
</feature>
<feature type="compositionally biased region" description="Polar residues" evidence="1">
    <location>
        <begin position="515"/>
        <end position="532"/>
    </location>
</feature>
<feature type="compositionally biased region" description="Low complexity" evidence="1">
    <location>
        <begin position="651"/>
        <end position="661"/>
    </location>
</feature>
<feature type="compositionally biased region" description="Acidic residues" evidence="1">
    <location>
        <begin position="761"/>
        <end position="770"/>
    </location>
</feature>
<keyword evidence="3" id="KW-1185">Reference proteome</keyword>
<reference evidence="2" key="1">
    <citation type="journal article" date="2023" name="Mol. Phylogenet. Evol.">
        <title>Genome-scale phylogeny and comparative genomics of the fungal order Sordariales.</title>
        <authorList>
            <person name="Hensen N."/>
            <person name="Bonometti L."/>
            <person name="Westerberg I."/>
            <person name="Brannstrom I.O."/>
            <person name="Guillou S."/>
            <person name="Cros-Aarteil S."/>
            <person name="Calhoun S."/>
            <person name="Haridas S."/>
            <person name="Kuo A."/>
            <person name="Mondo S."/>
            <person name="Pangilinan J."/>
            <person name="Riley R."/>
            <person name="LaButti K."/>
            <person name="Andreopoulos B."/>
            <person name="Lipzen A."/>
            <person name="Chen C."/>
            <person name="Yan M."/>
            <person name="Daum C."/>
            <person name="Ng V."/>
            <person name="Clum A."/>
            <person name="Steindorff A."/>
            <person name="Ohm R.A."/>
            <person name="Martin F."/>
            <person name="Silar P."/>
            <person name="Natvig D.O."/>
            <person name="Lalanne C."/>
            <person name="Gautier V."/>
            <person name="Ament-Velasquez S.L."/>
            <person name="Kruys A."/>
            <person name="Hutchinson M.I."/>
            <person name="Powell A.J."/>
            <person name="Barry K."/>
            <person name="Miller A.N."/>
            <person name="Grigoriev I.V."/>
            <person name="Debuchy R."/>
            <person name="Gladieux P."/>
            <person name="Hiltunen Thoren M."/>
            <person name="Johannesson H."/>
        </authorList>
    </citation>
    <scope>NUCLEOTIDE SEQUENCE</scope>
    <source>
        <strain evidence="2">CBS 560.94</strain>
    </source>
</reference>
<evidence type="ECO:0000313" key="3">
    <source>
        <dbReference type="Proteomes" id="UP001278500"/>
    </source>
</evidence>
<feature type="region of interest" description="Disordered" evidence="1">
    <location>
        <begin position="501"/>
        <end position="532"/>
    </location>
</feature>
<dbReference type="RefSeq" id="XP_062679285.1">
    <property type="nucleotide sequence ID" value="XM_062830711.1"/>
</dbReference>
<dbReference type="EMBL" id="JAUEPP010000006">
    <property type="protein sequence ID" value="KAK3340343.1"/>
    <property type="molecule type" value="Genomic_DNA"/>
</dbReference>
<feature type="compositionally biased region" description="Basic and acidic residues" evidence="1">
    <location>
        <begin position="1401"/>
        <end position="1413"/>
    </location>
</feature>
<feature type="compositionally biased region" description="Low complexity" evidence="1">
    <location>
        <begin position="823"/>
        <end position="872"/>
    </location>
</feature>
<feature type="compositionally biased region" description="Acidic residues" evidence="1">
    <location>
        <begin position="1377"/>
        <end position="1386"/>
    </location>
</feature>
<gene>
    <name evidence="2" type="ORF">B0H65DRAFT_577934</name>
</gene>
<reference evidence="2" key="2">
    <citation type="submission" date="2023-06" db="EMBL/GenBank/DDBJ databases">
        <authorList>
            <consortium name="Lawrence Berkeley National Laboratory"/>
            <person name="Haridas S."/>
            <person name="Hensen N."/>
            <person name="Bonometti L."/>
            <person name="Westerberg I."/>
            <person name="Brannstrom I.O."/>
            <person name="Guillou S."/>
            <person name="Cros-Aarteil S."/>
            <person name="Calhoun S."/>
            <person name="Kuo A."/>
            <person name="Mondo S."/>
            <person name="Pangilinan J."/>
            <person name="Riley R."/>
            <person name="Labutti K."/>
            <person name="Andreopoulos B."/>
            <person name="Lipzen A."/>
            <person name="Chen C."/>
            <person name="Yanf M."/>
            <person name="Daum C."/>
            <person name="Ng V."/>
            <person name="Clum A."/>
            <person name="Steindorff A."/>
            <person name="Ohm R."/>
            <person name="Martin F."/>
            <person name="Silar P."/>
            <person name="Natvig D."/>
            <person name="Lalanne C."/>
            <person name="Gautier V."/>
            <person name="Ament-Velasquez S.L."/>
            <person name="Kruys A."/>
            <person name="Hutchinson M.I."/>
            <person name="Powell A.J."/>
            <person name="Barry K."/>
            <person name="Miller A.N."/>
            <person name="Grigoriev I.V."/>
            <person name="Debuchy R."/>
            <person name="Gladieux P."/>
            <person name="Thoren M.H."/>
            <person name="Johannesson H."/>
        </authorList>
    </citation>
    <scope>NUCLEOTIDE SEQUENCE</scope>
    <source>
        <strain evidence="2">CBS 560.94</strain>
    </source>
</reference>
<organism evidence="2 3">
    <name type="scientific">Neurospora tetraspora</name>
    <dbReference type="NCBI Taxonomy" id="94610"/>
    <lineage>
        <taxon>Eukaryota</taxon>
        <taxon>Fungi</taxon>
        <taxon>Dikarya</taxon>
        <taxon>Ascomycota</taxon>
        <taxon>Pezizomycotina</taxon>
        <taxon>Sordariomycetes</taxon>
        <taxon>Sordariomycetidae</taxon>
        <taxon>Sordariales</taxon>
        <taxon>Sordariaceae</taxon>
        <taxon>Neurospora</taxon>
    </lineage>
</organism>
<dbReference type="InterPro" id="IPR043129">
    <property type="entry name" value="ATPase_NBD"/>
</dbReference>
<evidence type="ECO:0008006" key="4">
    <source>
        <dbReference type="Google" id="ProtNLM"/>
    </source>
</evidence>
<accession>A0AAE0JAE3</accession>
<protein>
    <recommendedName>
        <fullName evidence="4">Actin-like ATPase domain-containing protein</fullName>
    </recommendedName>
</protein>
<feature type="region of interest" description="Disordered" evidence="1">
    <location>
        <begin position="803"/>
        <end position="1289"/>
    </location>
</feature>
<feature type="non-terminal residue" evidence="2">
    <location>
        <position position="1"/>
    </location>
</feature>
<feature type="compositionally biased region" description="Gly residues" evidence="1">
    <location>
        <begin position="1470"/>
        <end position="1480"/>
    </location>
</feature>